<feature type="repeat" description="WD" evidence="3">
    <location>
        <begin position="251"/>
        <end position="283"/>
    </location>
</feature>
<dbReference type="Gene3D" id="2.130.10.10">
    <property type="entry name" value="YVTN repeat-like/Quinoprotein amine dehydrogenase"/>
    <property type="match status" value="2"/>
</dbReference>
<dbReference type="InterPro" id="IPR036322">
    <property type="entry name" value="WD40_repeat_dom_sf"/>
</dbReference>
<evidence type="ECO:0000256" key="3">
    <source>
        <dbReference type="PROSITE-ProRule" id="PRU00221"/>
    </source>
</evidence>
<feature type="repeat" description="WD" evidence="3">
    <location>
        <begin position="299"/>
        <end position="329"/>
    </location>
</feature>
<gene>
    <name evidence="4" type="ORF">RDI58_008506</name>
</gene>
<dbReference type="Proteomes" id="UP001371456">
    <property type="component" value="Unassembled WGS sequence"/>
</dbReference>
<evidence type="ECO:0008006" key="6">
    <source>
        <dbReference type="Google" id="ProtNLM"/>
    </source>
</evidence>
<dbReference type="PROSITE" id="PS50294">
    <property type="entry name" value="WD_REPEATS_REGION"/>
    <property type="match status" value="2"/>
</dbReference>
<dbReference type="PRINTS" id="PR00320">
    <property type="entry name" value="GPROTEINBRPT"/>
</dbReference>
<evidence type="ECO:0000256" key="2">
    <source>
        <dbReference type="ARBA" id="ARBA00022737"/>
    </source>
</evidence>
<evidence type="ECO:0000313" key="4">
    <source>
        <dbReference type="EMBL" id="KAK6795053.1"/>
    </source>
</evidence>
<keyword evidence="2" id="KW-0677">Repeat</keyword>
<dbReference type="PANTHER" id="PTHR22844:SF324">
    <property type="entry name" value="TRANSDUCIN_WD40 REPEAT PROTEIN"/>
    <property type="match status" value="1"/>
</dbReference>
<dbReference type="Pfam" id="PF00400">
    <property type="entry name" value="WD40"/>
    <property type="match status" value="5"/>
</dbReference>
<name>A0AAN8U1X0_SOLBU</name>
<dbReference type="PROSITE" id="PS50082">
    <property type="entry name" value="WD_REPEATS_2"/>
    <property type="match status" value="3"/>
</dbReference>
<sequence>MEVSTWFCNNSHYYEDSNSEKQSTTSTTYEENTSSNCSIDTFYISPNSYCIATFKTLTPQISNLAIHNNILYAASLNKIVAIDLKTYELIDTFTSSSFGLVKSITFTKTKILTAHQDCKIRIWQFKPSSKKHHHHHLLSTLPKLKDRILRGILPKNYIQIRRHKQKLWIQHTDTVSGLAVNDGLMYSVSWDKTLKIWKMSDFSCLESVLGHVDAINAVVVSQNGVVYTASADGEIKVWRREKNKHSLVTTLRKHKSSVNAMSLNNDGTILFSGGCDEKIVVWEKEEHCVDNYMLSTCLLKGHNGAILCLNYFDGVLISGSSDRSVRIWEKNSINSNNNECGYFCSIVLEGHCKPVKSITAAWDEDENGNNNNNGILSVFSGSLDGEIRVWQDLVHEIFKLVWKRKAAERGKNELSENIENELKVEYVPRTMSYPSYMCVSVLMI</sequence>
<keyword evidence="1 3" id="KW-0853">WD repeat</keyword>
<protein>
    <recommendedName>
        <fullName evidence="6">F-box and wd40 domain protein</fullName>
    </recommendedName>
</protein>
<evidence type="ECO:0000256" key="1">
    <source>
        <dbReference type="ARBA" id="ARBA00022574"/>
    </source>
</evidence>
<dbReference type="InterPro" id="IPR020472">
    <property type="entry name" value="WD40_PAC1"/>
</dbReference>
<accession>A0AAN8U1X0</accession>
<reference evidence="4 5" key="1">
    <citation type="submission" date="2024-02" db="EMBL/GenBank/DDBJ databases">
        <title>de novo genome assembly of Solanum bulbocastanum strain 11H21.</title>
        <authorList>
            <person name="Hosaka A.J."/>
        </authorList>
    </citation>
    <scope>NUCLEOTIDE SEQUENCE [LARGE SCALE GENOMIC DNA]</scope>
    <source>
        <tissue evidence="4">Young leaves</tissue>
    </source>
</reference>
<dbReference type="SMART" id="SM00320">
    <property type="entry name" value="WD40"/>
    <property type="match status" value="6"/>
</dbReference>
<feature type="repeat" description="WD" evidence="3">
    <location>
        <begin position="208"/>
        <end position="248"/>
    </location>
</feature>
<dbReference type="InterPro" id="IPR015943">
    <property type="entry name" value="WD40/YVTN_repeat-like_dom_sf"/>
</dbReference>
<dbReference type="PANTHER" id="PTHR22844">
    <property type="entry name" value="F-BOX AND WD40 DOMAIN PROTEIN"/>
    <property type="match status" value="1"/>
</dbReference>
<proteinExistence type="predicted"/>
<keyword evidence="5" id="KW-1185">Reference proteome</keyword>
<dbReference type="InterPro" id="IPR001680">
    <property type="entry name" value="WD40_rpt"/>
</dbReference>
<dbReference type="SUPFAM" id="SSF50978">
    <property type="entry name" value="WD40 repeat-like"/>
    <property type="match status" value="1"/>
</dbReference>
<dbReference type="EMBL" id="JBANQN010000003">
    <property type="protein sequence ID" value="KAK6795053.1"/>
    <property type="molecule type" value="Genomic_DNA"/>
</dbReference>
<dbReference type="FunFam" id="2.130.10.10:FF:000775">
    <property type="entry name" value="BnaA09g28200D protein"/>
    <property type="match status" value="1"/>
</dbReference>
<dbReference type="AlphaFoldDB" id="A0AAN8U1X0"/>
<comment type="caution">
    <text evidence="4">The sequence shown here is derived from an EMBL/GenBank/DDBJ whole genome shotgun (WGS) entry which is preliminary data.</text>
</comment>
<organism evidence="4 5">
    <name type="scientific">Solanum bulbocastanum</name>
    <name type="common">Wild potato</name>
    <dbReference type="NCBI Taxonomy" id="147425"/>
    <lineage>
        <taxon>Eukaryota</taxon>
        <taxon>Viridiplantae</taxon>
        <taxon>Streptophyta</taxon>
        <taxon>Embryophyta</taxon>
        <taxon>Tracheophyta</taxon>
        <taxon>Spermatophyta</taxon>
        <taxon>Magnoliopsida</taxon>
        <taxon>eudicotyledons</taxon>
        <taxon>Gunneridae</taxon>
        <taxon>Pentapetalae</taxon>
        <taxon>asterids</taxon>
        <taxon>lamiids</taxon>
        <taxon>Solanales</taxon>
        <taxon>Solanaceae</taxon>
        <taxon>Solanoideae</taxon>
        <taxon>Solaneae</taxon>
        <taxon>Solanum</taxon>
    </lineage>
</organism>
<dbReference type="InterPro" id="IPR045182">
    <property type="entry name" value="JINGUBANG-like"/>
</dbReference>
<evidence type="ECO:0000313" key="5">
    <source>
        <dbReference type="Proteomes" id="UP001371456"/>
    </source>
</evidence>